<dbReference type="Proteomes" id="UP000218335">
    <property type="component" value="Unassembled WGS sequence"/>
</dbReference>
<dbReference type="InterPro" id="IPR029058">
    <property type="entry name" value="AB_hydrolase_fold"/>
</dbReference>
<dbReference type="InterPro" id="IPR000073">
    <property type="entry name" value="AB_hydrolase_1"/>
</dbReference>
<reference evidence="2 3" key="1">
    <citation type="journal article" date="2017" name="PLoS ONE">
        <title>Development of a real-time PCR for detection of Staphylococcus pseudintermedius using a novel automated comparison of whole-genome sequences.</title>
        <authorList>
            <person name="Verstappen K.M."/>
            <person name="Huijbregts L."/>
            <person name="Spaninks M."/>
            <person name="Wagenaar J.A."/>
            <person name="Fluit A.C."/>
            <person name="Duim B."/>
        </authorList>
    </citation>
    <scope>NUCLEOTIDE SEQUENCE [LARGE SCALE GENOMIC DNA]</scope>
    <source>
        <strain evidence="2 3">215070706401-1</strain>
    </source>
</reference>
<evidence type="ECO:0000313" key="3">
    <source>
        <dbReference type="Proteomes" id="UP000218335"/>
    </source>
</evidence>
<dbReference type="Gene3D" id="3.40.50.1820">
    <property type="entry name" value="alpha/beta hydrolase"/>
    <property type="match status" value="1"/>
</dbReference>
<gene>
    <name evidence="2" type="ORF">B5C08_07675</name>
</gene>
<proteinExistence type="predicted"/>
<evidence type="ECO:0000259" key="1">
    <source>
        <dbReference type="Pfam" id="PF00561"/>
    </source>
</evidence>
<organism evidence="2 3">
    <name type="scientific">Staphylococcus delphini</name>
    <dbReference type="NCBI Taxonomy" id="53344"/>
    <lineage>
        <taxon>Bacteria</taxon>
        <taxon>Bacillati</taxon>
        <taxon>Bacillota</taxon>
        <taxon>Bacilli</taxon>
        <taxon>Bacillales</taxon>
        <taxon>Staphylococcaceae</taxon>
        <taxon>Staphylococcus</taxon>
        <taxon>Staphylococcus intermedius group</taxon>
    </lineage>
</organism>
<dbReference type="PANTHER" id="PTHR43194:SF5">
    <property type="entry name" value="PIMELOYL-[ACYL-CARRIER PROTEIN] METHYL ESTER ESTERASE"/>
    <property type="match status" value="1"/>
</dbReference>
<feature type="domain" description="AB hydrolase-1" evidence="1">
    <location>
        <begin position="21"/>
        <end position="245"/>
    </location>
</feature>
<dbReference type="RefSeq" id="WP_019166260.1">
    <property type="nucleotide sequence ID" value="NZ_JBBLVV010000003.1"/>
</dbReference>
<dbReference type="InterPro" id="IPR050228">
    <property type="entry name" value="Carboxylesterase_BioH"/>
</dbReference>
<dbReference type="SUPFAM" id="SSF53474">
    <property type="entry name" value="alpha/beta-Hydrolases"/>
    <property type="match status" value="1"/>
</dbReference>
<dbReference type="PANTHER" id="PTHR43194">
    <property type="entry name" value="HYDROLASE ALPHA/BETA FOLD FAMILY"/>
    <property type="match status" value="1"/>
</dbReference>
<keyword evidence="2" id="KW-0378">Hydrolase</keyword>
<accession>A0A2A4GXI1</accession>
<dbReference type="Pfam" id="PF00561">
    <property type="entry name" value="Abhydrolase_1"/>
    <property type="match status" value="1"/>
</dbReference>
<dbReference type="EMBL" id="MWUU01000008">
    <property type="protein sequence ID" value="PCF55155.1"/>
    <property type="molecule type" value="Genomic_DNA"/>
</dbReference>
<sequence>MHLFRSSDGTALNYRSMGKGYPIVMVHSVYMNHTVFEDIAKRLSRYFQVILVDLRGHGYSDKPLAIDFHDYSQDLKELMEFLYIECATFIAIEMGSAVALDLVQRDPKKVSELILINPTVSGEGLPHERLFRKYAETIRTWSDSEQDKFLEKHLYYAKGKVRKFLKSVNDSAALLTDYEKNAVDQSFTDFELGEPLSEVQVRTLVIAGVANERIAPSESENMAELMPNATYELFKKSGVYPFVEEKEKFLKTVKNFMQRTTHNMDL</sequence>
<dbReference type="GO" id="GO:0016787">
    <property type="term" value="F:hydrolase activity"/>
    <property type="evidence" value="ECO:0007669"/>
    <property type="project" value="UniProtKB-KW"/>
</dbReference>
<evidence type="ECO:0000313" key="2">
    <source>
        <dbReference type="EMBL" id="PCF55155.1"/>
    </source>
</evidence>
<comment type="caution">
    <text evidence="2">The sequence shown here is derived from an EMBL/GenBank/DDBJ whole genome shotgun (WGS) entry which is preliminary data.</text>
</comment>
<dbReference type="PRINTS" id="PR00111">
    <property type="entry name" value="ABHYDROLASE"/>
</dbReference>
<protein>
    <submittedName>
        <fullName evidence="2">Alpha/beta hydrolase</fullName>
    </submittedName>
</protein>
<name>A0A2A4GXI1_9STAP</name>
<dbReference type="AlphaFoldDB" id="A0A2A4GXI1"/>